<feature type="compositionally biased region" description="Basic residues" evidence="3">
    <location>
        <begin position="430"/>
        <end position="441"/>
    </location>
</feature>
<evidence type="ECO:0000256" key="4">
    <source>
        <dbReference type="SAM" id="Phobius"/>
    </source>
</evidence>
<dbReference type="AlphaFoldDB" id="A0A8J6CC46"/>
<keyword evidence="4" id="KW-1133">Transmembrane helix</keyword>
<dbReference type="PROSITE" id="PS00175">
    <property type="entry name" value="PG_MUTASE"/>
    <property type="match status" value="1"/>
</dbReference>
<protein>
    <recommendedName>
        <fullName evidence="7">Phosphoglycerate mutase</fullName>
    </recommendedName>
</protein>
<feature type="active site" description="Proton donor/acceptor" evidence="1">
    <location>
        <position position="176"/>
    </location>
</feature>
<dbReference type="GO" id="GO:0003824">
    <property type="term" value="F:catalytic activity"/>
    <property type="evidence" value="ECO:0007669"/>
    <property type="project" value="InterPro"/>
</dbReference>
<dbReference type="SMART" id="SM00855">
    <property type="entry name" value="PGAM"/>
    <property type="match status" value="1"/>
</dbReference>
<feature type="compositionally biased region" description="Low complexity" evidence="3">
    <location>
        <begin position="502"/>
        <end position="512"/>
    </location>
</feature>
<dbReference type="EMBL" id="JAGTXO010000002">
    <property type="protein sequence ID" value="KAG8469507.1"/>
    <property type="molecule type" value="Genomic_DNA"/>
</dbReference>
<dbReference type="InterPro" id="IPR001345">
    <property type="entry name" value="PG/BPGM_mutase_AS"/>
</dbReference>
<feature type="binding site" evidence="2">
    <location>
        <position position="148"/>
    </location>
    <ligand>
        <name>substrate</name>
    </ligand>
</feature>
<dbReference type="InterPro" id="IPR013078">
    <property type="entry name" value="His_Pase_superF_clade-1"/>
</dbReference>
<keyword evidence="6" id="KW-1185">Reference proteome</keyword>
<organism evidence="5 6">
    <name type="scientific">Diacronema lutheri</name>
    <name type="common">Unicellular marine alga</name>
    <name type="synonym">Monochrysis lutheri</name>
    <dbReference type="NCBI Taxonomy" id="2081491"/>
    <lineage>
        <taxon>Eukaryota</taxon>
        <taxon>Haptista</taxon>
        <taxon>Haptophyta</taxon>
        <taxon>Pavlovophyceae</taxon>
        <taxon>Pavlovales</taxon>
        <taxon>Pavlovaceae</taxon>
        <taxon>Diacronema</taxon>
    </lineage>
</organism>
<dbReference type="Proteomes" id="UP000751190">
    <property type="component" value="Unassembled WGS sequence"/>
</dbReference>
<evidence type="ECO:0008006" key="7">
    <source>
        <dbReference type="Google" id="ProtNLM"/>
    </source>
</evidence>
<reference evidence="5" key="1">
    <citation type="submission" date="2021-05" db="EMBL/GenBank/DDBJ databases">
        <title>The genome of the haptophyte Pavlova lutheri (Diacronema luteri, Pavlovales) - a model for lipid biosynthesis in eukaryotic algae.</title>
        <authorList>
            <person name="Hulatt C.J."/>
            <person name="Posewitz M.C."/>
        </authorList>
    </citation>
    <scope>NUCLEOTIDE SEQUENCE</scope>
    <source>
        <strain evidence="5">NIVA-4/92</strain>
    </source>
</reference>
<accession>A0A8J6CC46</accession>
<evidence type="ECO:0000313" key="6">
    <source>
        <dbReference type="Proteomes" id="UP000751190"/>
    </source>
</evidence>
<dbReference type="PANTHER" id="PTHR46192">
    <property type="entry name" value="BROAD-RANGE ACID PHOSPHATASE DET1"/>
    <property type="match status" value="1"/>
</dbReference>
<name>A0A8J6CC46_DIALT</name>
<evidence type="ECO:0000256" key="1">
    <source>
        <dbReference type="PIRSR" id="PIRSR613078-1"/>
    </source>
</evidence>
<feature type="transmembrane region" description="Helical" evidence="4">
    <location>
        <begin position="44"/>
        <end position="67"/>
    </location>
</feature>
<feature type="compositionally biased region" description="Low complexity" evidence="3">
    <location>
        <begin position="360"/>
        <end position="392"/>
    </location>
</feature>
<feature type="active site" description="Tele-phosphohistidine intermediate" evidence="1">
    <location>
        <position position="93"/>
    </location>
</feature>
<dbReference type="InterPro" id="IPR029033">
    <property type="entry name" value="His_PPase_superfam"/>
</dbReference>
<feature type="binding site" evidence="2">
    <location>
        <begin position="92"/>
        <end position="99"/>
    </location>
    <ligand>
        <name>substrate</name>
    </ligand>
</feature>
<comment type="caution">
    <text evidence="5">The sequence shown here is derived from an EMBL/GenBank/DDBJ whole genome shotgun (WGS) entry which is preliminary data.</text>
</comment>
<evidence type="ECO:0000256" key="3">
    <source>
        <dbReference type="SAM" id="MobiDB-lite"/>
    </source>
</evidence>
<evidence type="ECO:0000313" key="5">
    <source>
        <dbReference type="EMBL" id="KAG8469507.1"/>
    </source>
</evidence>
<dbReference type="CDD" id="cd07067">
    <property type="entry name" value="HP_PGM_like"/>
    <property type="match status" value="1"/>
</dbReference>
<keyword evidence="4" id="KW-0812">Transmembrane</keyword>
<feature type="compositionally biased region" description="Polar residues" evidence="3">
    <location>
        <begin position="492"/>
        <end position="501"/>
    </location>
</feature>
<dbReference type="InterPro" id="IPR052765">
    <property type="entry name" value="PGM-Related"/>
</dbReference>
<dbReference type="OrthoDB" id="10261749at2759"/>
<feature type="region of interest" description="Disordered" evidence="3">
    <location>
        <begin position="357"/>
        <end position="454"/>
    </location>
</feature>
<gene>
    <name evidence="5" type="ORF">KFE25_005962</name>
</gene>
<feature type="region of interest" description="Disordered" evidence="3">
    <location>
        <begin position="489"/>
        <end position="539"/>
    </location>
</feature>
<keyword evidence="4" id="KW-0472">Membrane</keyword>
<dbReference type="SUPFAM" id="SSF53254">
    <property type="entry name" value="Phosphoglycerate mutase-like"/>
    <property type="match status" value="1"/>
</dbReference>
<evidence type="ECO:0000256" key="2">
    <source>
        <dbReference type="PIRSR" id="PIRSR613078-2"/>
    </source>
</evidence>
<feature type="compositionally biased region" description="Polar residues" evidence="3">
    <location>
        <begin position="529"/>
        <end position="539"/>
    </location>
</feature>
<proteinExistence type="predicted"/>
<sequence length="539" mass="57017">MPGRRAAAPTTDICGERRRAGAANAGAQLPGACPATPVLPTAAAFGMALSAAALPTLALAVIAYVVLRVARRRALGAPAKRMALPKRIILIRHGESVGNVNESVYSYVPDWRVRLSPKGHAQAIAAGRALGAEVGSEKCLFYVSPYYRTRETFANLALQLEPEQVLEVRMEPRLREMDFGNFQESERMRQAKAERLKFGRFFYRFPNGESGADVYDRVSTFLETLARDILSDGLGGDTNAVIVSHGLTMRLFLMRWFHWPVELFEGTRNPENAQMVVMERRPDGNGFVLSHASLAIIGLTMPAGASAPLLQPELRATDEGIFCEFASATAALRAQQRRESAAGLDVSAEDVARAQRRSEALGAAHAAGMGSGGISPASPAPNAGGASARNGSTTQDGARAHAPPATLDVGAHASSAEASCDEQDDGAAERHRRHFLSKPRRPTLATLHRDDSEPSAARGFAFGRAERCASAEASSGVFGRMGTPILPLPAAASSSPGRTLFQQARRSSSDAAQGGGGSIARPRADANTIRISGSASLGA</sequence>
<dbReference type="Gene3D" id="3.40.50.1240">
    <property type="entry name" value="Phosphoglycerate mutase-like"/>
    <property type="match status" value="1"/>
</dbReference>
<dbReference type="Pfam" id="PF00300">
    <property type="entry name" value="His_Phos_1"/>
    <property type="match status" value="1"/>
</dbReference>